<protein>
    <recommendedName>
        <fullName evidence="1">Serine aminopeptidase S33 domain-containing protein</fullName>
    </recommendedName>
</protein>
<organism evidence="2 3">
    <name type="scientific">Desulfoluna spongiiphila</name>
    <dbReference type="NCBI Taxonomy" id="419481"/>
    <lineage>
        <taxon>Bacteria</taxon>
        <taxon>Pseudomonadati</taxon>
        <taxon>Thermodesulfobacteriota</taxon>
        <taxon>Desulfobacteria</taxon>
        <taxon>Desulfobacterales</taxon>
        <taxon>Desulfolunaceae</taxon>
        <taxon>Desulfoluna</taxon>
    </lineage>
</organism>
<feature type="domain" description="Serine aminopeptidase S33" evidence="1">
    <location>
        <begin position="62"/>
        <end position="196"/>
    </location>
</feature>
<gene>
    <name evidence="2" type="ORF">SAMN05216233_10670</name>
</gene>
<sequence>MNRHTPLIVLMLLLFTGCANGLFYHPDNRLYQTPDTPYEEVSFKSLDGTRLTGWFIASPVAKPLGTVIHFHGNAANISNHYGFVEWLPDAGFNLFLFDYRGYGDSEGKPGRQGVFEDSVAALRYVASRRDVDPSRLIAFGQSLGGANAVAAAAATPDVPLKGVIVDSSFFSYRSIVRDKIDLIPVIRWLKWPLSFVMATNGHSPGPVIERLSPTPVLIIHGTRDRVIPYDHGRRLYDAAGYPKTMWTVKGGVHTDALMTWRDIYRKKLAETLRNLAGGKPALE</sequence>
<dbReference type="Gene3D" id="3.40.50.1820">
    <property type="entry name" value="alpha/beta hydrolase"/>
    <property type="match status" value="1"/>
</dbReference>
<keyword evidence="3" id="KW-1185">Reference proteome</keyword>
<dbReference type="PROSITE" id="PS51257">
    <property type="entry name" value="PROKAR_LIPOPROTEIN"/>
    <property type="match status" value="1"/>
</dbReference>
<dbReference type="SUPFAM" id="SSF53474">
    <property type="entry name" value="alpha/beta-Hydrolases"/>
    <property type="match status" value="1"/>
</dbReference>
<dbReference type="InterPro" id="IPR022742">
    <property type="entry name" value="Hydrolase_4"/>
</dbReference>
<dbReference type="OrthoDB" id="9777090at2"/>
<evidence type="ECO:0000259" key="1">
    <source>
        <dbReference type="Pfam" id="PF12146"/>
    </source>
</evidence>
<dbReference type="EMBL" id="FMUX01000006">
    <property type="protein sequence ID" value="SCY27412.1"/>
    <property type="molecule type" value="Genomic_DNA"/>
</dbReference>
<proteinExistence type="predicted"/>
<dbReference type="Pfam" id="PF12146">
    <property type="entry name" value="Hydrolase_4"/>
    <property type="match status" value="1"/>
</dbReference>
<dbReference type="InterPro" id="IPR029058">
    <property type="entry name" value="AB_hydrolase_fold"/>
</dbReference>
<dbReference type="PANTHER" id="PTHR12277:SF81">
    <property type="entry name" value="PROTEIN ABHD13"/>
    <property type="match status" value="1"/>
</dbReference>
<accession>A0A1G5EKD9</accession>
<name>A0A1G5EKD9_9BACT</name>
<evidence type="ECO:0000313" key="2">
    <source>
        <dbReference type="EMBL" id="SCY27412.1"/>
    </source>
</evidence>
<evidence type="ECO:0000313" key="3">
    <source>
        <dbReference type="Proteomes" id="UP000198870"/>
    </source>
</evidence>
<reference evidence="2" key="1">
    <citation type="submission" date="2016-10" db="EMBL/GenBank/DDBJ databases">
        <authorList>
            <person name="de Groot N.N."/>
        </authorList>
    </citation>
    <scope>NUCLEOTIDE SEQUENCE [LARGE SCALE GENOMIC DNA]</scope>
    <source>
        <strain evidence="2">AA1</strain>
    </source>
</reference>
<dbReference type="STRING" id="419481.SAMN05216233_10670"/>
<dbReference type="PANTHER" id="PTHR12277">
    <property type="entry name" value="ALPHA/BETA HYDROLASE DOMAIN-CONTAINING PROTEIN"/>
    <property type="match status" value="1"/>
</dbReference>
<dbReference type="RefSeq" id="WP_092210510.1">
    <property type="nucleotide sequence ID" value="NZ_FMUX01000006.1"/>
</dbReference>
<dbReference type="AlphaFoldDB" id="A0A1G5EKD9"/>
<dbReference type="Proteomes" id="UP000198870">
    <property type="component" value="Unassembled WGS sequence"/>
</dbReference>